<name>A0A6B9J1J4_9CAUD</name>
<keyword evidence="2" id="KW-1185">Reference proteome</keyword>
<accession>A0A6B9J1J4</accession>
<evidence type="ECO:0000313" key="1">
    <source>
        <dbReference type="EMBL" id="QGZ14269.1"/>
    </source>
</evidence>
<dbReference type="EMBL" id="MN549361">
    <property type="protein sequence ID" value="QGZ14269.1"/>
    <property type="molecule type" value="Genomic_DNA"/>
</dbReference>
<organism evidence="1 2">
    <name type="scientific">Rhizobium phage RL2RES</name>
    <dbReference type="NCBI Taxonomy" id="103371"/>
    <lineage>
        <taxon>Viruses</taxon>
        <taxon>Duplodnaviria</taxon>
        <taxon>Heunggongvirae</taxon>
        <taxon>Uroviricota</taxon>
        <taxon>Caudoviricetes</taxon>
        <taxon>Pootjesviridae</taxon>
        <taxon>Innesvirus</taxon>
        <taxon>Innesvirus RL2RES</taxon>
    </lineage>
</organism>
<proteinExistence type="predicted"/>
<gene>
    <name evidence="1" type="ORF">RL2RES_037</name>
</gene>
<reference evidence="1 2" key="1">
    <citation type="submission" date="2019-10" db="EMBL/GenBank/DDBJ databases">
        <title>Complete genome sequence of bacteriophage vB_RLeM_RL2RES.</title>
        <authorList>
            <person name="Gunathilake D."/>
            <person name="Bhat S."/>
            <person name="Yost C.K."/>
            <person name="Hynes M.F."/>
        </authorList>
    </citation>
    <scope>NUCLEOTIDE SEQUENCE [LARGE SCALE GENOMIC DNA]</scope>
</reference>
<protein>
    <submittedName>
        <fullName evidence="1">Uncharacterized protein</fullName>
    </submittedName>
</protein>
<evidence type="ECO:0000313" key="2">
    <source>
        <dbReference type="Proteomes" id="UP000433502"/>
    </source>
</evidence>
<dbReference type="Proteomes" id="UP000433502">
    <property type="component" value="Segment"/>
</dbReference>
<sequence>MTDEYLDLLKDFEKSIVEHWTNLNERSIEPIDFVDALTDFFSRYPNVDPEDVKFSDAFVNRLKIDADKRRLLVKSNKDKKSDEISLNSNELEI</sequence>